<feature type="coiled-coil region" evidence="1">
    <location>
        <begin position="211"/>
        <end position="245"/>
    </location>
</feature>
<protein>
    <submittedName>
        <fullName evidence="2">Uncharacterized protein</fullName>
    </submittedName>
</protein>
<sequence>MAEEKKQNTKKNITEQAKEEELLQSILAQMPKEDEDVELNEEDLKNRREILMTFHFDPFEKESNKDKKQLYRDLVSMNADDLAENLPKARAAISLVRGYLRVDRLTDAVQLLSRDAQTMVENSKALKTLSEMLKNENAILTTTIRDFGLSDRYATMKSKGTGTIGAIVRDIESYDYDDGKVNRYDIKTSASMQQAADISMRAIMKQLSLSEAEYVDMLKEQRERIEKLQKENDELKEEVRIIYKQIKKESLLKELATELISKGIGEKEVESIINSNIKFDDEVIEKERKKLAKKK</sequence>
<evidence type="ECO:0000256" key="1">
    <source>
        <dbReference type="SAM" id="Coils"/>
    </source>
</evidence>
<evidence type="ECO:0000313" key="2">
    <source>
        <dbReference type="EMBL" id="DAF84998.1"/>
    </source>
</evidence>
<accession>A0A8S5TS07</accession>
<proteinExistence type="predicted"/>
<organism evidence="2">
    <name type="scientific">Siphoviridae sp. ctEw721</name>
    <dbReference type="NCBI Taxonomy" id="2825400"/>
    <lineage>
        <taxon>Viruses</taxon>
        <taxon>Duplodnaviria</taxon>
        <taxon>Heunggongvirae</taxon>
        <taxon>Uroviricota</taxon>
        <taxon>Caudoviricetes</taxon>
    </lineage>
</organism>
<dbReference type="EMBL" id="BK015914">
    <property type="protein sequence ID" value="DAF84998.1"/>
    <property type="molecule type" value="Genomic_DNA"/>
</dbReference>
<reference evidence="2" key="1">
    <citation type="journal article" date="2021" name="Proc. Natl. Acad. Sci. U.S.A.">
        <title>A Catalog of Tens of Thousands of Viruses from Human Metagenomes Reveals Hidden Associations with Chronic Diseases.</title>
        <authorList>
            <person name="Tisza M.J."/>
            <person name="Buck C.B."/>
        </authorList>
    </citation>
    <scope>NUCLEOTIDE SEQUENCE</scope>
    <source>
        <strain evidence="2">CtEw721</strain>
    </source>
</reference>
<name>A0A8S5TS07_9CAUD</name>
<keyword evidence="1" id="KW-0175">Coiled coil</keyword>